<reference evidence="1 2" key="1">
    <citation type="submission" date="2018-05" db="EMBL/GenBank/DDBJ databases">
        <title>Complete Genome Sequences of Extremely Thermoacidophilic, Metal-Mobilizing Type-Strain Members of the Archaeal Family Sulfolobaceae: Acidianus brierleyi DSM-1651T, Acidianus sulfidivorans DSM-18786T, Metallosphaera hakonensis DSM-7519T, and Metallosphaera prunae DSM-10039T.</title>
        <authorList>
            <person name="Counts J.A."/>
            <person name="Kelly R.M."/>
        </authorList>
    </citation>
    <scope>NUCLEOTIDE SEQUENCE [LARGE SCALE GENOMIC DNA]</scope>
    <source>
        <strain evidence="1 2">JP7</strain>
    </source>
</reference>
<evidence type="ECO:0000313" key="2">
    <source>
        <dbReference type="Proteomes" id="UP000248410"/>
    </source>
</evidence>
<organism evidence="1 2">
    <name type="scientific">Acidianus sulfidivorans JP7</name>
    <dbReference type="NCBI Taxonomy" id="619593"/>
    <lineage>
        <taxon>Archaea</taxon>
        <taxon>Thermoproteota</taxon>
        <taxon>Thermoprotei</taxon>
        <taxon>Sulfolobales</taxon>
        <taxon>Sulfolobaceae</taxon>
        <taxon>Acidianus</taxon>
    </lineage>
</organism>
<dbReference type="KEGG" id="asul:DFR86_02960"/>
<dbReference type="Proteomes" id="UP000248410">
    <property type="component" value="Chromosome"/>
</dbReference>
<dbReference type="RefSeq" id="WP_110379502.1">
    <property type="nucleotide sequence ID" value="NZ_CP029288.2"/>
</dbReference>
<dbReference type="GeneID" id="36836895"/>
<protein>
    <submittedName>
        <fullName evidence="1">Uncharacterized protein</fullName>
    </submittedName>
</protein>
<keyword evidence="2" id="KW-1185">Reference proteome</keyword>
<name>A0A2U9IKP5_9CREN</name>
<accession>A0A2U9IKP5</accession>
<gene>
    <name evidence="1" type="ORF">DFR86_02960</name>
</gene>
<proteinExistence type="predicted"/>
<sequence>MKELDLTKSSGGCGANSPSVSLMKFWLETGGNQEVRVIVSQGVQADQVDMWAAAMQQQGVKILNKEIKEDRVIYTVYLP</sequence>
<dbReference type="AlphaFoldDB" id="A0A2U9IKP5"/>
<dbReference type="OrthoDB" id="32958at2157"/>
<evidence type="ECO:0000313" key="1">
    <source>
        <dbReference type="EMBL" id="AWR96612.1"/>
    </source>
</evidence>
<dbReference type="EMBL" id="CP029288">
    <property type="protein sequence ID" value="AWR96612.1"/>
    <property type="molecule type" value="Genomic_DNA"/>
</dbReference>